<comment type="caution">
    <text evidence="16">The sequence shown here is derived from an EMBL/GenBank/DDBJ whole genome shotgun (WGS) entry which is preliminary data.</text>
</comment>
<evidence type="ECO:0000256" key="8">
    <source>
        <dbReference type="ARBA" id="ARBA00023077"/>
    </source>
</evidence>
<evidence type="ECO:0000259" key="15">
    <source>
        <dbReference type="Pfam" id="PF07715"/>
    </source>
</evidence>
<feature type="domain" description="TonB-dependent receptor-like beta-barrel" evidence="14">
    <location>
        <begin position="255"/>
        <end position="707"/>
    </location>
</feature>
<dbReference type="PANTHER" id="PTHR32552:SF81">
    <property type="entry name" value="TONB-DEPENDENT OUTER MEMBRANE RECEPTOR"/>
    <property type="match status" value="1"/>
</dbReference>
<keyword evidence="17" id="KW-1185">Reference proteome</keyword>
<evidence type="ECO:0000256" key="11">
    <source>
        <dbReference type="PROSITE-ProRule" id="PRU01360"/>
    </source>
</evidence>
<dbReference type="PROSITE" id="PS52016">
    <property type="entry name" value="TONB_DEPENDENT_REC_3"/>
    <property type="match status" value="1"/>
</dbReference>
<feature type="domain" description="TonB-dependent receptor plug" evidence="15">
    <location>
        <begin position="51"/>
        <end position="158"/>
    </location>
</feature>
<evidence type="ECO:0000256" key="1">
    <source>
        <dbReference type="ARBA" id="ARBA00004571"/>
    </source>
</evidence>
<reference evidence="16 17" key="1">
    <citation type="submission" date="2019-06" db="EMBL/GenBank/DDBJ databases">
        <title>Genomic Encyclopedia of Type Strains, Phase IV (KMG-V): Genome sequencing to study the core and pangenomes of soil and plant-associated prokaryotes.</title>
        <authorList>
            <person name="Whitman W."/>
        </authorList>
    </citation>
    <scope>NUCLEOTIDE SEQUENCE [LARGE SCALE GENOMIC DNA]</scope>
    <source>
        <strain evidence="16 17">BR 11622</strain>
    </source>
</reference>
<proteinExistence type="inferred from homology"/>
<keyword evidence="10 11" id="KW-0998">Cell outer membrane</keyword>
<evidence type="ECO:0000256" key="9">
    <source>
        <dbReference type="ARBA" id="ARBA00023136"/>
    </source>
</evidence>
<keyword evidence="16" id="KW-0675">Receptor</keyword>
<keyword evidence="13" id="KW-0732">Signal</keyword>
<dbReference type="GO" id="GO:0009279">
    <property type="term" value="C:cell outer membrane"/>
    <property type="evidence" value="ECO:0007669"/>
    <property type="project" value="UniProtKB-SubCell"/>
</dbReference>
<dbReference type="Pfam" id="PF07715">
    <property type="entry name" value="Plug"/>
    <property type="match status" value="1"/>
</dbReference>
<dbReference type="InterPro" id="IPR012910">
    <property type="entry name" value="Plug_dom"/>
</dbReference>
<evidence type="ECO:0000256" key="2">
    <source>
        <dbReference type="ARBA" id="ARBA00022448"/>
    </source>
</evidence>
<dbReference type="PANTHER" id="PTHR32552">
    <property type="entry name" value="FERRICHROME IRON RECEPTOR-RELATED"/>
    <property type="match status" value="1"/>
</dbReference>
<evidence type="ECO:0000256" key="3">
    <source>
        <dbReference type="ARBA" id="ARBA00022452"/>
    </source>
</evidence>
<evidence type="ECO:0000313" key="16">
    <source>
        <dbReference type="EMBL" id="TWB36466.1"/>
    </source>
</evidence>
<dbReference type="GO" id="GO:0006826">
    <property type="term" value="P:iron ion transport"/>
    <property type="evidence" value="ECO:0007669"/>
    <property type="project" value="UniProtKB-KW"/>
</dbReference>
<evidence type="ECO:0000259" key="14">
    <source>
        <dbReference type="Pfam" id="PF00593"/>
    </source>
</evidence>
<feature type="chain" id="PRO_5022078228" evidence="13">
    <location>
        <begin position="27"/>
        <end position="745"/>
    </location>
</feature>
<comment type="similarity">
    <text evidence="11 12">Belongs to the TonB-dependent receptor family.</text>
</comment>
<dbReference type="Pfam" id="PF00593">
    <property type="entry name" value="TonB_dep_Rec_b-barrel"/>
    <property type="match status" value="1"/>
</dbReference>
<keyword evidence="9 11" id="KW-0472">Membrane</keyword>
<evidence type="ECO:0000256" key="10">
    <source>
        <dbReference type="ARBA" id="ARBA00023237"/>
    </source>
</evidence>
<evidence type="ECO:0000256" key="12">
    <source>
        <dbReference type="RuleBase" id="RU003357"/>
    </source>
</evidence>
<protein>
    <submittedName>
        <fullName evidence="16">Iron complex outermembrane receptor protein</fullName>
    </submittedName>
</protein>
<dbReference type="SUPFAM" id="SSF56935">
    <property type="entry name" value="Porins"/>
    <property type="match status" value="1"/>
</dbReference>
<evidence type="ECO:0000256" key="5">
    <source>
        <dbReference type="ARBA" id="ARBA00022692"/>
    </source>
</evidence>
<accession>A0A560GR19</accession>
<keyword evidence="2 11" id="KW-0813">Transport</keyword>
<organism evidence="16 17">
    <name type="scientific">Nitrospirillum amazonense</name>
    <dbReference type="NCBI Taxonomy" id="28077"/>
    <lineage>
        <taxon>Bacteria</taxon>
        <taxon>Pseudomonadati</taxon>
        <taxon>Pseudomonadota</taxon>
        <taxon>Alphaproteobacteria</taxon>
        <taxon>Rhodospirillales</taxon>
        <taxon>Azospirillaceae</taxon>
        <taxon>Nitrospirillum</taxon>
    </lineage>
</organism>
<dbReference type="OrthoDB" id="7614057at2"/>
<dbReference type="InterPro" id="IPR039426">
    <property type="entry name" value="TonB-dep_rcpt-like"/>
</dbReference>
<evidence type="ECO:0000256" key="7">
    <source>
        <dbReference type="ARBA" id="ARBA00023065"/>
    </source>
</evidence>
<dbReference type="RefSeq" id="WP_145735401.1">
    <property type="nucleotide sequence ID" value="NZ_VITR01000017.1"/>
</dbReference>
<keyword evidence="7" id="KW-0406">Ion transport</keyword>
<name>A0A560GR19_9PROT</name>
<dbReference type="Gene3D" id="2.40.170.20">
    <property type="entry name" value="TonB-dependent receptor, beta-barrel domain"/>
    <property type="match status" value="1"/>
</dbReference>
<dbReference type="InterPro" id="IPR036942">
    <property type="entry name" value="Beta-barrel_TonB_sf"/>
</dbReference>
<dbReference type="Proteomes" id="UP000315751">
    <property type="component" value="Unassembled WGS sequence"/>
</dbReference>
<evidence type="ECO:0000256" key="6">
    <source>
        <dbReference type="ARBA" id="ARBA00023004"/>
    </source>
</evidence>
<sequence>MRKMWGPCALMLGTAMVALTASSSNAQEAGAAEETTLQDIVVTATKRATDVQKTPIAMDVVTGDALANLGVNSVDALSNAAPDVNFAGGGLNSTVITIRGISSQDVTELGDPAVSLNFDGEYLTRPLGLNGAMFDIARVEVLRGPQGTLYGRNATAGAINIITNRPSDKYEATGSLDVGNYGSIITQGMVNVPVSETLALRASFMTNDRDGYRDHGDNGKSDDAQMRAVRLRALYTPTDRFSALITGEYMRAGGVGTQPSGFLLPSTPATLGKVPSTYVPDLGNTSNWPLDMKGFFHLAQSDLRWELNYDFDWARLTYVGGYRRVTSHQLNDISGTATQVVDYDSRSDYTTQGHEFRLSSVAGSPFNWQTGVYYSNEDQLTDSGLFTPATAFNGARDVYTVKFNYPNVKATSTALFAQVSEPLTDSLTFTQGVRWTHDEKSRVGTQNTLNFGQYFGSGGHTIAYTPLDVGGQGSWYRTNWHVGLDWQVAPDSMVYVKASSGYKSGGFTTVNTYGPEDLRAYEIGTKNRFWNNRLEVNGDLFHYDYTGQQVATFVPTNDGTGLSVLSTQNAGASTMDGVEAEVTVMPTKADKVHFSANYLFAEFTKFTGAQAVIVSSVSDPGSVSVDLKGNTPPQSPKWTLGMSWEHTFNFSWGDLVATAQGRYLSAYYLTPYNLLADRQPGYHQTDLSLAYYAPSGHWDLMAYVRNLEDNRVLTYSSFTSQGGSNVYSFTFAPPLTYGARLAVHW</sequence>
<keyword evidence="3 11" id="KW-1134">Transmembrane beta strand</keyword>
<evidence type="ECO:0000256" key="13">
    <source>
        <dbReference type="SAM" id="SignalP"/>
    </source>
</evidence>
<evidence type="ECO:0000313" key="17">
    <source>
        <dbReference type="Proteomes" id="UP000315751"/>
    </source>
</evidence>
<dbReference type="InterPro" id="IPR000531">
    <property type="entry name" value="Beta-barrel_TonB"/>
</dbReference>
<keyword evidence="6" id="KW-0408">Iron</keyword>
<dbReference type="EMBL" id="VITR01000017">
    <property type="protein sequence ID" value="TWB36466.1"/>
    <property type="molecule type" value="Genomic_DNA"/>
</dbReference>
<keyword evidence="5 11" id="KW-0812">Transmembrane</keyword>
<comment type="subcellular location">
    <subcellularLocation>
        <location evidence="1 11">Cell outer membrane</location>
        <topology evidence="1 11">Multi-pass membrane protein</topology>
    </subcellularLocation>
</comment>
<gene>
    <name evidence="16" type="ORF">FBZ90_11727</name>
</gene>
<keyword evidence="4" id="KW-0410">Iron transport</keyword>
<feature type="signal peptide" evidence="13">
    <location>
        <begin position="1"/>
        <end position="26"/>
    </location>
</feature>
<dbReference type="AlphaFoldDB" id="A0A560GR19"/>
<keyword evidence="8 12" id="KW-0798">TonB box</keyword>
<evidence type="ECO:0000256" key="4">
    <source>
        <dbReference type="ARBA" id="ARBA00022496"/>
    </source>
</evidence>